<dbReference type="Proteomes" id="UP000181981">
    <property type="component" value="Unassembled WGS sequence"/>
</dbReference>
<organism evidence="2 3">
    <name type="scientific">Draconibacterium orientale</name>
    <dbReference type="NCBI Taxonomy" id="1168034"/>
    <lineage>
        <taxon>Bacteria</taxon>
        <taxon>Pseudomonadati</taxon>
        <taxon>Bacteroidota</taxon>
        <taxon>Bacteroidia</taxon>
        <taxon>Marinilabiliales</taxon>
        <taxon>Prolixibacteraceae</taxon>
        <taxon>Draconibacterium</taxon>
    </lineage>
</organism>
<reference evidence="2 3" key="1">
    <citation type="submission" date="2016-10" db="EMBL/GenBank/DDBJ databases">
        <authorList>
            <person name="de Groot N.N."/>
        </authorList>
    </citation>
    <scope>NUCLEOTIDE SEQUENCE [LARGE SCALE GENOMIC DNA]</scope>
    <source>
        <strain evidence="2 3">DSM 25947</strain>
    </source>
</reference>
<feature type="domain" description="Carboxymuconolactone decarboxylase-like" evidence="1">
    <location>
        <begin position="43"/>
        <end position="122"/>
    </location>
</feature>
<keyword evidence="2" id="KW-0560">Oxidoreductase</keyword>
<evidence type="ECO:0000259" key="1">
    <source>
        <dbReference type="Pfam" id="PF02627"/>
    </source>
</evidence>
<evidence type="ECO:0000313" key="2">
    <source>
        <dbReference type="EMBL" id="SET63537.1"/>
    </source>
</evidence>
<protein>
    <submittedName>
        <fullName evidence="2">Alkylhydroperoxidase AhpD family core domain-containing protein</fullName>
    </submittedName>
</protein>
<dbReference type="Pfam" id="PF02627">
    <property type="entry name" value="CMD"/>
    <property type="match status" value="1"/>
</dbReference>
<evidence type="ECO:0000313" key="3">
    <source>
        <dbReference type="Proteomes" id="UP000181981"/>
    </source>
</evidence>
<dbReference type="InterPro" id="IPR003779">
    <property type="entry name" value="CMD-like"/>
</dbReference>
<dbReference type="Gene3D" id="1.20.1290.10">
    <property type="entry name" value="AhpD-like"/>
    <property type="match status" value="1"/>
</dbReference>
<keyword evidence="2" id="KW-0575">Peroxidase</keyword>
<gene>
    <name evidence="2" type="ORF">SAMN05444285_11864</name>
</gene>
<dbReference type="GO" id="GO:0051920">
    <property type="term" value="F:peroxiredoxin activity"/>
    <property type="evidence" value="ECO:0007669"/>
    <property type="project" value="InterPro"/>
</dbReference>
<dbReference type="SUPFAM" id="SSF69118">
    <property type="entry name" value="AhpD-like"/>
    <property type="match status" value="1"/>
</dbReference>
<dbReference type="PANTHER" id="PTHR33930">
    <property type="entry name" value="ALKYL HYDROPEROXIDE REDUCTASE AHPD"/>
    <property type="match status" value="1"/>
</dbReference>
<dbReference type="EMBL" id="FOHT01000018">
    <property type="protein sequence ID" value="SET63537.1"/>
    <property type="molecule type" value="Genomic_DNA"/>
</dbReference>
<sequence length="134" mass="15252">MILKLSLTLPQHNGNEDMENLVEEFGSYRAKMNEKILASDNKVMKRIFSLDTLTYKEGALGANVKEMLGLATSLVLRCDDCVKYHLEKCHELNVTTDEVFEVFSVANVVGGTICIPHTRRAVEYWEELNKLKKD</sequence>
<dbReference type="PANTHER" id="PTHR33930:SF2">
    <property type="entry name" value="BLR3452 PROTEIN"/>
    <property type="match status" value="1"/>
</dbReference>
<dbReference type="AlphaFoldDB" id="A0A1I0G0P2"/>
<proteinExistence type="predicted"/>
<dbReference type="InterPro" id="IPR029032">
    <property type="entry name" value="AhpD-like"/>
</dbReference>
<accession>A0A1I0G0P2</accession>
<name>A0A1I0G0P2_9BACT</name>